<organism evidence="3 4">
    <name type="scientific">Gracilibacillus xinjiangensis</name>
    <dbReference type="NCBI Taxonomy" id="1193282"/>
    <lineage>
        <taxon>Bacteria</taxon>
        <taxon>Bacillati</taxon>
        <taxon>Bacillota</taxon>
        <taxon>Bacilli</taxon>
        <taxon>Bacillales</taxon>
        <taxon>Bacillaceae</taxon>
        <taxon>Gracilibacillus</taxon>
    </lineage>
</organism>
<dbReference type="Gene3D" id="3.30.457.10">
    <property type="entry name" value="Copper amine oxidase-like, N-terminal domain"/>
    <property type="match status" value="1"/>
</dbReference>
<dbReference type="InterPro" id="IPR012854">
    <property type="entry name" value="Cu_amine_oxidase-like_N"/>
</dbReference>
<comment type="caution">
    <text evidence="3">The sequence shown here is derived from an EMBL/GenBank/DDBJ whole genome shotgun (WGS) entry which is preliminary data.</text>
</comment>
<evidence type="ECO:0000313" key="4">
    <source>
        <dbReference type="Proteomes" id="UP001595882"/>
    </source>
</evidence>
<dbReference type="EMBL" id="JBHSDT010000004">
    <property type="protein sequence ID" value="MFC4402945.1"/>
    <property type="molecule type" value="Genomic_DNA"/>
</dbReference>
<evidence type="ECO:0000259" key="2">
    <source>
        <dbReference type="Pfam" id="PF07833"/>
    </source>
</evidence>
<keyword evidence="1" id="KW-0732">Signal</keyword>
<dbReference type="Pfam" id="PF07833">
    <property type="entry name" value="Cu_amine_oxidN1"/>
    <property type="match status" value="1"/>
</dbReference>
<feature type="domain" description="Copper amine oxidase-like N-terminal" evidence="2">
    <location>
        <begin position="34"/>
        <end position="140"/>
    </location>
</feature>
<gene>
    <name evidence="3" type="ORF">ACFOY7_07650</name>
</gene>
<feature type="signal peptide" evidence="1">
    <location>
        <begin position="1"/>
        <end position="25"/>
    </location>
</feature>
<feature type="chain" id="PRO_5047067568" evidence="1">
    <location>
        <begin position="26"/>
        <end position="406"/>
    </location>
</feature>
<evidence type="ECO:0000256" key="1">
    <source>
        <dbReference type="SAM" id="SignalP"/>
    </source>
</evidence>
<protein>
    <submittedName>
        <fullName evidence="3">DUF6612 family protein</fullName>
    </submittedName>
</protein>
<dbReference type="SUPFAM" id="SSF55383">
    <property type="entry name" value="Copper amine oxidase, domain N"/>
    <property type="match status" value="1"/>
</dbReference>
<name>A0ABV8WT60_9BACI</name>
<dbReference type="InterPro" id="IPR046720">
    <property type="entry name" value="DUF6612"/>
</dbReference>
<sequence>MKRLVISMMLAACLFMVVSPFQALAGEKEVTVVFNNEEVDFEVAPFIQEDRVLVPVRNIFEKLGLEITWNAKTKTATLVKDETTMEMTIDATSVVLNGETVKIDAPLSIKNARMFVPLSFVGENAGADVAWDHESKTVTITAEEDEIDAATKAFLEKLLEVELNSFSADMKLDQTMTMMGEEISMNMDIQMDAVLDPFGMYQAMSMSMEQLGETIKTESYMTEQGYYEYDSFSDQWVKYEDELAEEFANLGDFQLDPTAQFELMKRFYDKVEVVENDDTYELHISVSGDGFEDLLNEILSLPELGLGENTEDLEEMFGELDITINQMDIVSVLDKETLYPVSDKMNTDMVISVEGEEIKIVQSMENTYSNVNEIEKITIPQEVIDNAIPFEEAYGDFEDFELEEAM</sequence>
<reference evidence="4" key="1">
    <citation type="journal article" date="2019" name="Int. J. Syst. Evol. Microbiol.">
        <title>The Global Catalogue of Microorganisms (GCM) 10K type strain sequencing project: providing services to taxonomists for standard genome sequencing and annotation.</title>
        <authorList>
            <consortium name="The Broad Institute Genomics Platform"/>
            <consortium name="The Broad Institute Genome Sequencing Center for Infectious Disease"/>
            <person name="Wu L."/>
            <person name="Ma J."/>
        </authorList>
    </citation>
    <scope>NUCLEOTIDE SEQUENCE [LARGE SCALE GENOMIC DNA]</scope>
    <source>
        <strain evidence="4">CCUG 37865</strain>
    </source>
</reference>
<keyword evidence="4" id="KW-1185">Reference proteome</keyword>
<evidence type="ECO:0000313" key="3">
    <source>
        <dbReference type="EMBL" id="MFC4402945.1"/>
    </source>
</evidence>
<proteinExistence type="predicted"/>
<accession>A0ABV8WT60</accession>
<dbReference type="Pfam" id="PF20316">
    <property type="entry name" value="DUF6612"/>
    <property type="match status" value="1"/>
</dbReference>
<dbReference type="RefSeq" id="WP_390251016.1">
    <property type="nucleotide sequence ID" value="NZ_JBHSDT010000004.1"/>
</dbReference>
<dbReference type="InterPro" id="IPR036582">
    <property type="entry name" value="Mao_N_sf"/>
</dbReference>
<dbReference type="Proteomes" id="UP001595882">
    <property type="component" value="Unassembled WGS sequence"/>
</dbReference>